<dbReference type="EMBL" id="PYAL01000004">
    <property type="protein sequence ID" value="RXN87979.1"/>
    <property type="molecule type" value="Genomic_DNA"/>
</dbReference>
<evidence type="ECO:0000313" key="1">
    <source>
        <dbReference type="EMBL" id="RXN87979.1"/>
    </source>
</evidence>
<reference evidence="1 2" key="1">
    <citation type="journal article" date="2017" name="Int. J. Syst. Evol. Microbiol.">
        <title>Achromobacter aloeverae sp. nov., isolated from the root of Aloe vera (L.) Burm.f.</title>
        <authorList>
            <person name="Kuncharoen N."/>
            <person name="Muramatsu Y."/>
            <person name="Shibata C."/>
            <person name="Kamakura Y."/>
            <person name="Nakagawa Y."/>
            <person name="Tanasupawat S."/>
        </authorList>
    </citation>
    <scope>NUCLEOTIDE SEQUENCE [LARGE SCALE GENOMIC DNA]</scope>
    <source>
        <strain evidence="1 2">AVA-1</strain>
    </source>
</reference>
<keyword evidence="2" id="KW-1185">Reference proteome</keyword>
<dbReference type="Proteomes" id="UP000290849">
    <property type="component" value="Unassembled WGS sequence"/>
</dbReference>
<accession>A0A4Q1HIM2</accession>
<gene>
    <name evidence="1" type="ORF">C7R54_15490</name>
</gene>
<sequence length="205" mass="22396">MNEKTVLTLARLDQIISEHFRSGANVTDLRDFGRAIERAVVTRIQPAAGEAGAPPTMAEINDAMREVGWQNSAMRQADLEKVTKVVHKFATPSRATGDGEADPTDPGYDVDVLREHIRHLERRVRQLSTGEAGAVPVVCYPGAPDWLNSAHEEVIFLAGWNAYRDALRTAPPAQPEKQDCPHAAPHRYCAECPVSPCPIGLGAKK</sequence>
<proteinExistence type="predicted"/>
<organism evidence="1 2">
    <name type="scientific">Achromobacter aloeverae</name>
    <dbReference type="NCBI Taxonomy" id="1750518"/>
    <lineage>
        <taxon>Bacteria</taxon>
        <taxon>Pseudomonadati</taxon>
        <taxon>Pseudomonadota</taxon>
        <taxon>Betaproteobacteria</taxon>
        <taxon>Burkholderiales</taxon>
        <taxon>Alcaligenaceae</taxon>
        <taxon>Achromobacter</taxon>
    </lineage>
</organism>
<name>A0A4Q1HIM2_9BURK</name>
<evidence type="ECO:0000313" key="2">
    <source>
        <dbReference type="Proteomes" id="UP000290849"/>
    </source>
</evidence>
<dbReference type="RefSeq" id="WP_129151347.1">
    <property type="nucleotide sequence ID" value="NZ_JBHSDO010000011.1"/>
</dbReference>
<comment type="caution">
    <text evidence="1">The sequence shown here is derived from an EMBL/GenBank/DDBJ whole genome shotgun (WGS) entry which is preliminary data.</text>
</comment>
<protein>
    <submittedName>
        <fullName evidence="1">Uncharacterized protein</fullName>
    </submittedName>
</protein>
<dbReference type="AlphaFoldDB" id="A0A4Q1HIM2"/>